<dbReference type="PANTHER" id="PTHR43586">
    <property type="entry name" value="CYSTEINE DESULFURASE"/>
    <property type="match status" value="1"/>
</dbReference>
<sequence>MGSSGLPRSGLELAARAALASRSAGRLRLRAQAVDAPAAAELGTGIRSDFPVLDQRVNGRPLVYFDNAATSQKPLAVLEAMEGYYRTTNSNVHRGVHALSARATAMYEAARDRVAAFVGAGESREVVFTRNASEAMNLVAYSWGMSNLREGDEIIISTAEHHSNIVPWQIVAKKTGARLRAVTLTKDTEELDMQHFRELLSDHTKLVSLFHVSNTLGAVSPVEDIAEMAHKVGARVLLDCCQSVPNRPVDVQDLGADWIVASGHKMCGPTGCGFLWGRYDVLEEMTPFMGGGEMIEDVFISHSTYAPPPARFEAGTPAIAEAIGLGAACDYLSGLGMHRVHAYEQDLGAYLYDRLKSVGKVRIYGPPPSVPRSRASLCAFNVEGLHASDVAALLDQQGVAVRSGHHCTQPLHQYLDVPASARASLYIYNTRHEVDMFIDALGDSIKFFTDLNF</sequence>
<organism evidence="7 8">
    <name type="scientific">Ostreobium quekettii</name>
    <dbReference type="NCBI Taxonomy" id="121088"/>
    <lineage>
        <taxon>Eukaryota</taxon>
        <taxon>Viridiplantae</taxon>
        <taxon>Chlorophyta</taxon>
        <taxon>core chlorophytes</taxon>
        <taxon>Ulvophyceae</taxon>
        <taxon>TCBD clade</taxon>
        <taxon>Bryopsidales</taxon>
        <taxon>Ostreobineae</taxon>
        <taxon>Ostreobiaceae</taxon>
        <taxon>Ostreobium</taxon>
    </lineage>
</organism>
<dbReference type="EMBL" id="CAJHUC010001058">
    <property type="protein sequence ID" value="CAD7699570.1"/>
    <property type="molecule type" value="Genomic_DNA"/>
</dbReference>
<protein>
    <recommendedName>
        <fullName evidence="2">cysteine desulfurase</fullName>
        <ecNumber evidence="2">2.8.1.7</ecNumber>
    </recommendedName>
</protein>
<keyword evidence="8" id="KW-1185">Reference proteome</keyword>
<comment type="cofactor">
    <cofactor evidence="1">
        <name>pyridoxal 5'-phosphate</name>
        <dbReference type="ChEBI" id="CHEBI:597326"/>
    </cofactor>
</comment>
<dbReference type="InterPro" id="IPR015421">
    <property type="entry name" value="PyrdxlP-dep_Trfase_major"/>
</dbReference>
<evidence type="ECO:0000256" key="1">
    <source>
        <dbReference type="ARBA" id="ARBA00001933"/>
    </source>
</evidence>
<evidence type="ECO:0000259" key="6">
    <source>
        <dbReference type="Pfam" id="PF00266"/>
    </source>
</evidence>
<evidence type="ECO:0000313" key="7">
    <source>
        <dbReference type="EMBL" id="CAD7699570.1"/>
    </source>
</evidence>
<dbReference type="InterPro" id="IPR000192">
    <property type="entry name" value="Aminotrans_V_dom"/>
</dbReference>
<feature type="domain" description="Aminotransferase class V" evidence="6">
    <location>
        <begin position="63"/>
        <end position="437"/>
    </location>
</feature>
<dbReference type="CDD" id="cd06453">
    <property type="entry name" value="SufS_like"/>
    <property type="match status" value="1"/>
</dbReference>
<dbReference type="GO" id="GO:0031071">
    <property type="term" value="F:cysteine desulfurase activity"/>
    <property type="evidence" value="ECO:0007669"/>
    <property type="project" value="UniProtKB-EC"/>
</dbReference>
<accession>A0A8S1J0I1</accession>
<dbReference type="EC" id="2.8.1.7" evidence="2"/>
<evidence type="ECO:0000256" key="2">
    <source>
        <dbReference type="ARBA" id="ARBA00012239"/>
    </source>
</evidence>
<dbReference type="InterPro" id="IPR015422">
    <property type="entry name" value="PyrdxlP-dep_Trfase_small"/>
</dbReference>
<comment type="caution">
    <text evidence="7">The sequence shown here is derived from an EMBL/GenBank/DDBJ whole genome shotgun (WGS) entry which is preliminary data.</text>
</comment>
<keyword evidence="3" id="KW-0808">Transferase</keyword>
<evidence type="ECO:0000256" key="5">
    <source>
        <dbReference type="ARBA" id="ARBA00050776"/>
    </source>
</evidence>
<dbReference type="Proteomes" id="UP000708148">
    <property type="component" value="Unassembled WGS sequence"/>
</dbReference>
<name>A0A8S1J0I1_9CHLO</name>
<evidence type="ECO:0000256" key="3">
    <source>
        <dbReference type="ARBA" id="ARBA00022679"/>
    </source>
</evidence>
<dbReference type="GO" id="GO:0030170">
    <property type="term" value="F:pyridoxal phosphate binding"/>
    <property type="evidence" value="ECO:0007669"/>
    <property type="project" value="InterPro"/>
</dbReference>
<proteinExistence type="predicted"/>
<dbReference type="InterPro" id="IPR010970">
    <property type="entry name" value="Cys_dSase_SufS"/>
</dbReference>
<dbReference type="InterPro" id="IPR015424">
    <property type="entry name" value="PyrdxlP-dep_Trfase"/>
</dbReference>
<gene>
    <name evidence="7" type="ORF">OSTQU699_LOCUS4929</name>
</gene>
<dbReference type="GO" id="GO:0006534">
    <property type="term" value="P:cysteine metabolic process"/>
    <property type="evidence" value="ECO:0007669"/>
    <property type="project" value="InterPro"/>
</dbReference>
<reference evidence="7" key="1">
    <citation type="submission" date="2020-12" db="EMBL/GenBank/DDBJ databases">
        <authorList>
            <person name="Iha C."/>
        </authorList>
    </citation>
    <scope>NUCLEOTIDE SEQUENCE</scope>
</reference>
<keyword evidence="4" id="KW-0663">Pyridoxal phosphate</keyword>
<evidence type="ECO:0000256" key="4">
    <source>
        <dbReference type="ARBA" id="ARBA00022898"/>
    </source>
</evidence>
<dbReference type="Pfam" id="PF00266">
    <property type="entry name" value="Aminotran_5"/>
    <property type="match status" value="1"/>
</dbReference>
<comment type="catalytic activity">
    <reaction evidence="5">
        <text>(sulfur carrier)-H + L-cysteine = (sulfur carrier)-SH + L-alanine</text>
        <dbReference type="Rhea" id="RHEA:43892"/>
        <dbReference type="Rhea" id="RHEA-COMP:14737"/>
        <dbReference type="Rhea" id="RHEA-COMP:14739"/>
        <dbReference type="ChEBI" id="CHEBI:29917"/>
        <dbReference type="ChEBI" id="CHEBI:35235"/>
        <dbReference type="ChEBI" id="CHEBI:57972"/>
        <dbReference type="ChEBI" id="CHEBI:64428"/>
        <dbReference type="EC" id="2.8.1.7"/>
    </reaction>
</comment>
<dbReference type="SUPFAM" id="SSF53383">
    <property type="entry name" value="PLP-dependent transferases"/>
    <property type="match status" value="1"/>
</dbReference>
<dbReference type="Gene3D" id="3.40.640.10">
    <property type="entry name" value="Type I PLP-dependent aspartate aminotransferase-like (Major domain)"/>
    <property type="match status" value="1"/>
</dbReference>
<dbReference type="OrthoDB" id="420046at2759"/>
<dbReference type="NCBIfam" id="TIGR01979">
    <property type="entry name" value="sufS"/>
    <property type="match status" value="1"/>
</dbReference>
<evidence type="ECO:0000313" key="8">
    <source>
        <dbReference type="Proteomes" id="UP000708148"/>
    </source>
</evidence>
<dbReference type="AlphaFoldDB" id="A0A8S1J0I1"/>
<dbReference type="Gene3D" id="3.90.1150.10">
    <property type="entry name" value="Aspartate Aminotransferase, domain 1"/>
    <property type="match status" value="1"/>
</dbReference>
<dbReference type="PANTHER" id="PTHR43586:SF8">
    <property type="entry name" value="CYSTEINE DESULFURASE 1, CHLOROPLASTIC"/>
    <property type="match status" value="1"/>
</dbReference>